<accession>A0A382PT10</accession>
<reference evidence="2" key="1">
    <citation type="submission" date="2018-05" db="EMBL/GenBank/DDBJ databases">
        <authorList>
            <person name="Lanie J.A."/>
            <person name="Ng W.-L."/>
            <person name="Kazmierczak K.M."/>
            <person name="Andrzejewski T.M."/>
            <person name="Davidsen T.M."/>
            <person name="Wayne K.J."/>
            <person name="Tettelin H."/>
            <person name="Glass J.I."/>
            <person name="Rusch D."/>
            <person name="Podicherti R."/>
            <person name="Tsui H.-C.T."/>
            <person name="Winkler M.E."/>
        </authorList>
    </citation>
    <scope>NUCLEOTIDE SEQUENCE</scope>
</reference>
<keyword evidence="1" id="KW-1133">Transmembrane helix</keyword>
<organism evidence="2">
    <name type="scientific">marine metagenome</name>
    <dbReference type="NCBI Taxonomy" id="408172"/>
    <lineage>
        <taxon>unclassified sequences</taxon>
        <taxon>metagenomes</taxon>
        <taxon>ecological metagenomes</taxon>
    </lineage>
</organism>
<keyword evidence="1" id="KW-0812">Transmembrane</keyword>
<dbReference type="EMBL" id="UINC01109146">
    <property type="protein sequence ID" value="SVC75768.1"/>
    <property type="molecule type" value="Genomic_DNA"/>
</dbReference>
<gene>
    <name evidence="2" type="ORF">METZ01_LOCUS328622</name>
</gene>
<feature type="non-terminal residue" evidence="2">
    <location>
        <position position="90"/>
    </location>
</feature>
<evidence type="ECO:0000256" key="1">
    <source>
        <dbReference type="SAM" id="Phobius"/>
    </source>
</evidence>
<feature type="transmembrane region" description="Helical" evidence="1">
    <location>
        <begin position="26"/>
        <end position="47"/>
    </location>
</feature>
<dbReference type="AlphaFoldDB" id="A0A382PT10"/>
<keyword evidence="1" id="KW-0472">Membrane</keyword>
<protein>
    <submittedName>
        <fullName evidence="2">Uncharacterized protein</fullName>
    </submittedName>
</protein>
<evidence type="ECO:0000313" key="2">
    <source>
        <dbReference type="EMBL" id="SVC75768.1"/>
    </source>
</evidence>
<sequence length="90" mass="10037">MSIPKSKVSFPREFKKSGIEQIDWKLVSFGSVVFIIIFGGISIFASLPEPEVDLERIAEMQKRVAQIAMPDVPPTPPPEIETPVEEVEIV</sequence>
<name>A0A382PT10_9ZZZZ</name>
<proteinExistence type="predicted"/>